<dbReference type="Pfam" id="PF02223">
    <property type="entry name" value="Thymidylate_kin"/>
    <property type="match status" value="1"/>
</dbReference>
<dbReference type="EMBL" id="JAKRCV010000011">
    <property type="protein sequence ID" value="MCG7321354.1"/>
    <property type="molecule type" value="Genomic_DNA"/>
</dbReference>
<evidence type="ECO:0000313" key="3">
    <source>
        <dbReference type="Proteomes" id="UP001521931"/>
    </source>
</evidence>
<keyword evidence="3" id="KW-1185">Reference proteome</keyword>
<feature type="domain" description="Thymidylate kinase-like" evidence="1">
    <location>
        <begin position="17"/>
        <end position="121"/>
    </location>
</feature>
<accession>A0ABS9Q0R3</accession>
<proteinExistence type="predicted"/>
<dbReference type="RefSeq" id="WP_239262964.1">
    <property type="nucleotide sequence ID" value="NZ_JAKRCV010000011.1"/>
</dbReference>
<organism evidence="2 3">
    <name type="scientific">Arsenicicoccus bolidensis</name>
    <dbReference type="NCBI Taxonomy" id="229480"/>
    <lineage>
        <taxon>Bacteria</taxon>
        <taxon>Bacillati</taxon>
        <taxon>Actinomycetota</taxon>
        <taxon>Actinomycetes</taxon>
        <taxon>Micrococcales</taxon>
        <taxon>Intrasporangiaceae</taxon>
        <taxon>Arsenicicoccus</taxon>
    </lineage>
</organism>
<dbReference type="Gene3D" id="3.40.50.300">
    <property type="entry name" value="P-loop containing nucleotide triphosphate hydrolases"/>
    <property type="match status" value="1"/>
</dbReference>
<gene>
    <name evidence="2" type="ORF">MHL29_05515</name>
</gene>
<dbReference type="InterPro" id="IPR039430">
    <property type="entry name" value="Thymidylate_kin-like_dom"/>
</dbReference>
<evidence type="ECO:0000259" key="1">
    <source>
        <dbReference type="Pfam" id="PF02223"/>
    </source>
</evidence>
<dbReference type="InterPro" id="IPR027417">
    <property type="entry name" value="P-loop_NTPase"/>
</dbReference>
<dbReference type="Proteomes" id="UP001521931">
    <property type="component" value="Unassembled WGS sequence"/>
</dbReference>
<name>A0ABS9Q0R3_9MICO</name>
<protein>
    <recommendedName>
        <fullName evidence="1">Thymidylate kinase-like domain-containing protein</fullName>
    </recommendedName>
</protein>
<comment type="caution">
    <text evidence="2">The sequence shown here is derived from an EMBL/GenBank/DDBJ whole genome shotgun (WGS) entry which is preliminary data.</text>
</comment>
<dbReference type="SUPFAM" id="SSF52540">
    <property type="entry name" value="P-loop containing nucleoside triphosphate hydrolases"/>
    <property type="match status" value="1"/>
</dbReference>
<sequence length="201" mass="22112">MPHATTLRMKPGAVLVFEGLDKAGKSTQLERLKATLDPTAITYAHMPSGESQFTRLLYGLLENVPPASGLAKQLAHLSCHSENMPALVDATRGGSLILDRWWWSTMAYGWFGGGIDPNVLSESTFRDLISSIWAPIRADQILLFLNPFEDDLNNNDEVARGYQELALDHPCAHLVPAMDPDATHEYVLRFLVEEGLAGPAN</sequence>
<reference evidence="2 3" key="1">
    <citation type="submission" date="2022-02" db="EMBL/GenBank/DDBJ databases">
        <title>Uncovering new skin microbiome diversity through culturing and metagenomics.</title>
        <authorList>
            <person name="Conlan S."/>
            <person name="Deming C."/>
            <person name="Nisc Comparative Sequencing Program N."/>
            <person name="Segre J.A."/>
        </authorList>
    </citation>
    <scope>NUCLEOTIDE SEQUENCE [LARGE SCALE GENOMIC DNA]</scope>
    <source>
        <strain evidence="2 3">ACRQZ</strain>
    </source>
</reference>
<evidence type="ECO:0000313" key="2">
    <source>
        <dbReference type="EMBL" id="MCG7321354.1"/>
    </source>
</evidence>